<dbReference type="GO" id="GO:0070677">
    <property type="term" value="F:rRNA (cytosine-2'-O-)-methyltransferase activity"/>
    <property type="evidence" value="ECO:0007669"/>
    <property type="project" value="UniProtKB-UniRule"/>
</dbReference>
<dbReference type="GO" id="GO:0005737">
    <property type="term" value="C:cytoplasm"/>
    <property type="evidence" value="ECO:0007669"/>
    <property type="project" value="UniProtKB-SubCell"/>
</dbReference>
<dbReference type="InterPro" id="IPR008189">
    <property type="entry name" value="rRNA_ssu_MeTfrase_I"/>
</dbReference>
<dbReference type="Proteomes" id="UP000568106">
    <property type="component" value="Unassembled WGS sequence"/>
</dbReference>
<dbReference type="AlphaFoldDB" id="A0A7W8IMZ6"/>
<dbReference type="FunFam" id="3.30.950.10:FF:000002">
    <property type="entry name" value="Ribosomal RNA small subunit methyltransferase I"/>
    <property type="match status" value="1"/>
</dbReference>
<dbReference type="InterPro" id="IPR014777">
    <property type="entry name" value="4pyrrole_Mease_sub1"/>
</dbReference>
<dbReference type="SUPFAM" id="SSF53790">
    <property type="entry name" value="Tetrapyrrole methylase"/>
    <property type="match status" value="1"/>
</dbReference>
<comment type="caution">
    <text evidence="8">The sequence shown here is derived from an EMBL/GenBank/DDBJ whole genome shotgun (WGS) entry which is preliminary data.</text>
</comment>
<accession>A0A7W8IMZ6</accession>
<dbReference type="Gene3D" id="3.30.950.10">
    <property type="entry name" value="Methyltransferase, Cobalt-precorrin-4 Transmethylase, Domain 2"/>
    <property type="match status" value="1"/>
</dbReference>
<comment type="similarity">
    <text evidence="6">Belongs to the methyltransferase superfamily. RsmI family.</text>
</comment>
<evidence type="ECO:0000256" key="3">
    <source>
        <dbReference type="ARBA" id="ARBA00022603"/>
    </source>
</evidence>
<name>A0A7W8IMZ6_9BACT</name>
<comment type="function">
    <text evidence="6">Catalyzes the 2'-O-methylation of the ribose of cytidine 1402 (C1402) in 16S rRNA.</text>
</comment>
<feature type="domain" description="Tetrapyrrole methylase" evidence="7">
    <location>
        <begin position="16"/>
        <end position="215"/>
    </location>
</feature>
<keyword evidence="3 6" id="KW-0489">Methyltransferase</keyword>
<dbReference type="InterPro" id="IPR014776">
    <property type="entry name" value="4pyrrole_Mease_sub2"/>
</dbReference>
<dbReference type="EMBL" id="JACHDY010000006">
    <property type="protein sequence ID" value="MBB5319148.1"/>
    <property type="molecule type" value="Genomic_DNA"/>
</dbReference>
<gene>
    <name evidence="6" type="primary">rsmI</name>
    <name evidence="8" type="ORF">HDF09_003847</name>
</gene>
<dbReference type="EC" id="2.1.1.198" evidence="6"/>
<keyword evidence="9" id="KW-1185">Reference proteome</keyword>
<comment type="subcellular location">
    <subcellularLocation>
        <location evidence="6">Cytoplasm</location>
    </subcellularLocation>
</comment>
<comment type="catalytic activity">
    <reaction evidence="6">
        <text>cytidine(1402) in 16S rRNA + S-adenosyl-L-methionine = 2'-O-methylcytidine(1402) in 16S rRNA + S-adenosyl-L-homocysteine + H(+)</text>
        <dbReference type="Rhea" id="RHEA:42924"/>
        <dbReference type="Rhea" id="RHEA-COMP:10285"/>
        <dbReference type="Rhea" id="RHEA-COMP:10286"/>
        <dbReference type="ChEBI" id="CHEBI:15378"/>
        <dbReference type="ChEBI" id="CHEBI:57856"/>
        <dbReference type="ChEBI" id="CHEBI:59789"/>
        <dbReference type="ChEBI" id="CHEBI:74495"/>
        <dbReference type="ChEBI" id="CHEBI:82748"/>
        <dbReference type="EC" id="2.1.1.198"/>
    </reaction>
</comment>
<evidence type="ECO:0000313" key="9">
    <source>
        <dbReference type="Proteomes" id="UP000568106"/>
    </source>
</evidence>
<dbReference type="InterPro" id="IPR000878">
    <property type="entry name" value="4pyrrol_Mease"/>
</dbReference>
<sequence length="297" mass="32490">MLAHHDKGDRPLAPGLYLVATPIGNLEDITLRALRVLRQADRIACEDTRQTQKLLNHFEIHTPTVSYHMHNEGSRTEELIAELKTGARIAVVSDAGTPGIADPGGQIVAAALAAGVDVFPIPGANAAISGLIASGLSTERFTFHSFLPAKAGQRKTALEDLVRGEVTHVFYEAPHRILDTLADIDAVFGPEQYIVIARELTKLHEEFLRGTVADLRSQLATRASVRGEIVLMLAPTSIESTSEDKKDKKTTLAAEISAMMKSEGISEMDALKRVARERGIGKSEAYRELQREQNRRR</sequence>
<proteinExistence type="inferred from homology"/>
<protein>
    <recommendedName>
        <fullName evidence="6">Ribosomal RNA small subunit methyltransferase I</fullName>
        <ecNumber evidence="6">2.1.1.198</ecNumber>
    </recommendedName>
    <alternativeName>
        <fullName evidence="6">16S rRNA 2'-O-ribose C1402 methyltransferase</fullName>
    </alternativeName>
    <alternativeName>
        <fullName evidence="6">rRNA (cytidine-2'-O-)-methyltransferase RsmI</fullName>
    </alternativeName>
</protein>
<dbReference type="CDD" id="cd11648">
    <property type="entry name" value="RsmI"/>
    <property type="match status" value="1"/>
</dbReference>
<evidence type="ECO:0000256" key="4">
    <source>
        <dbReference type="ARBA" id="ARBA00022679"/>
    </source>
</evidence>
<dbReference type="Pfam" id="PF00590">
    <property type="entry name" value="TP_methylase"/>
    <property type="match status" value="1"/>
</dbReference>
<evidence type="ECO:0000256" key="2">
    <source>
        <dbReference type="ARBA" id="ARBA00022552"/>
    </source>
</evidence>
<keyword evidence="5 6" id="KW-0949">S-adenosyl-L-methionine</keyword>
<keyword evidence="1 6" id="KW-0963">Cytoplasm</keyword>
<dbReference type="PIRSF" id="PIRSF005917">
    <property type="entry name" value="MTase_YraL"/>
    <property type="match status" value="1"/>
</dbReference>
<dbReference type="PANTHER" id="PTHR46111:SF1">
    <property type="entry name" value="RIBOSOMAL RNA SMALL SUBUNIT METHYLTRANSFERASE I"/>
    <property type="match status" value="1"/>
</dbReference>
<evidence type="ECO:0000313" key="8">
    <source>
        <dbReference type="EMBL" id="MBB5319148.1"/>
    </source>
</evidence>
<evidence type="ECO:0000256" key="6">
    <source>
        <dbReference type="HAMAP-Rule" id="MF_01877"/>
    </source>
</evidence>
<keyword evidence="2 6" id="KW-0698">rRNA processing</keyword>
<organism evidence="8 9">
    <name type="scientific">Tunturiibacter empetritectus</name>
    <dbReference type="NCBI Taxonomy" id="3069691"/>
    <lineage>
        <taxon>Bacteria</taxon>
        <taxon>Pseudomonadati</taxon>
        <taxon>Acidobacteriota</taxon>
        <taxon>Terriglobia</taxon>
        <taxon>Terriglobales</taxon>
        <taxon>Acidobacteriaceae</taxon>
        <taxon>Tunturiibacter</taxon>
    </lineage>
</organism>
<dbReference type="FunFam" id="3.40.1010.10:FF:000007">
    <property type="entry name" value="Ribosomal RNA small subunit methyltransferase I"/>
    <property type="match status" value="1"/>
</dbReference>
<evidence type="ECO:0000256" key="1">
    <source>
        <dbReference type="ARBA" id="ARBA00022490"/>
    </source>
</evidence>
<dbReference type="PANTHER" id="PTHR46111">
    <property type="entry name" value="RIBOSOMAL RNA SMALL SUBUNIT METHYLTRANSFERASE I"/>
    <property type="match status" value="1"/>
</dbReference>
<keyword evidence="4 6" id="KW-0808">Transferase</keyword>
<reference evidence="8" key="1">
    <citation type="submission" date="2020-08" db="EMBL/GenBank/DDBJ databases">
        <title>Genomic Encyclopedia of Type Strains, Phase IV (KMG-V): Genome sequencing to study the core and pangenomes of soil and plant-associated prokaryotes.</title>
        <authorList>
            <person name="Whitman W."/>
        </authorList>
    </citation>
    <scope>NUCLEOTIDE SEQUENCE [LARGE SCALE GENOMIC DNA]</scope>
    <source>
        <strain evidence="8">M8UP27</strain>
    </source>
</reference>
<dbReference type="HAMAP" id="MF_01877">
    <property type="entry name" value="16SrRNA_methyltr_I"/>
    <property type="match status" value="1"/>
</dbReference>
<evidence type="ECO:0000256" key="5">
    <source>
        <dbReference type="ARBA" id="ARBA00022691"/>
    </source>
</evidence>
<dbReference type="NCBIfam" id="TIGR00096">
    <property type="entry name" value="16S rRNA (cytidine(1402)-2'-O)-methyltransferase"/>
    <property type="match status" value="1"/>
</dbReference>
<dbReference type="InterPro" id="IPR035996">
    <property type="entry name" value="4pyrrol_Methylase_sf"/>
</dbReference>
<dbReference type="Gene3D" id="3.40.1010.10">
    <property type="entry name" value="Cobalt-precorrin-4 Transmethylase, Domain 1"/>
    <property type="match status" value="1"/>
</dbReference>
<evidence type="ECO:0000259" key="7">
    <source>
        <dbReference type="Pfam" id="PF00590"/>
    </source>
</evidence>